<dbReference type="EMBL" id="VSSQ01029622">
    <property type="protein sequence ID" value="MPM79824.1"/>
    <property type="molecule type" value="Genomic_DNA"/>
</dbReference>
<evidence type="ECO:0000313" key="1">
    <source>
        <dbReference type="EMBL" id="MPM79824.1"/>
    </source>
</evidence>
<proteinExistence type="predicted"/>
<gene>
    <name evidence="1" type="ORF">SDC9_126866</name>
</gene>
<reference evidence="1" key="1">
    <citation type="submission" date="2019-08" db="EMBL/GenBank/DDBJ databases">
        <authorList>
            <person name="Kucharzyk K."/>
            <person name="Murdoch R.W."/>
            <person name="Higgins S."/>
            <person name="Loffler F."/>
        </authorList>
    </citation>
    <scope>NUCLEOTIDE SEQUENCE</scope>
</reference>
<organism evidence="1">
    <name type="scientific">bioreactor metagenome</name>
    <dbReference type="NCBI Taxonomy" id="1076179"/>
    <lineage>
        <taxon>unclassified sequences</taxon>
        <taxon>metagenomes</taxon>
        <taxon>ecological metagenomes</taxon>
    </lineage>
</organism>
<comment type="caution">
    <text evidence="1">The sequence shown here is derived from an EMBL/GenBank/DDBJ whole genome shotgun (WGS) entry which is preliminary data.</text>
</comment>
<protein>
    <submittedName>
        <fullName evidence="1">Uncharacterized protein</fullName>
    </submittedName>
</protein>
<accession>A0A645CSF1</accession>
<name>A0A645CSF1_9ZZZZ</name>
<sequence>MVLQVVMVSSIQLPKMAINIPILETLQTVHSMVKEKKNLKINHFQLLL</sequence>
<dbReference type="AlphaFoldDB" id="A0A645CSF1"/>